<dbReference type="Proteomes" id="UP000708148">
    <property type="component" value="Unassembled WGS sequence"/>
</dbReference>
<reference evidence="2" key="1">
    <citation type="submission" date="2020-12" db="EMBL/GenBank/DDBJ databases">
        <authorList>
            <person name="Iha C."/>
        </authorList>
    </citation>
    <scope>NUCLEOTIDE SEQUENCE</scope>
</reference>
<feature type="non-terminal residue" evidence="2">
    <location>
        <position position="1"/>
    </location>
</feature>
<keyword evidence="3" id="KW-1185">Reference proteome</keyword>
<feature type="signal peptide" evidence="1">
    <location>
        <begin position="1"/>
        <end position="37"/>
    </location>
</feature>
<sequence>QQYKAQVAASPVHAFGVKRGPFALLLALLLLLPRSTATGCEGAPKMVVDPDLGPGTEGVYFYNAAGGLEAPGSLVFFNEHAQILDCVNASSFLVLIDGLNRHPVFDHAFVDNGSVVAASMRVTQNGPLTHNNNWRWIFLDTQFRRAEGLPDLKFIGFERGDASSDFGADAKVWPKDLLLLRNSRHAVMLMSQKRRVEVAACVPNATLAVVDLVEVGLRAVDRISLEPVAEVSGFDLFTTAGDDWCQYMSAERRAALGASRLQSFRLNDVSAIREVDGAHWGDGLAGNRTFLVAHQLTQTIDLLLWDFQAGESPRVVWRFPGVGAPSAIRDQWAGNWELEFDPLGGFSGPIDVRTENAIPLHFIVYDDGRSHSFDGGDGQSCPMSRVAEYHIDLDVNGPGSHRADLAFSHPAVRNYPPIVERGQRGGDIATGVQDLGESCAEFWEHFTFQTSSASLTRTKNGTTVITQHGDGRVLHGDGQMPHTQVMVEVDALGKVVATWNATVSDDLSPGLTGRVQYMDSGSFIDGARPQRTPSAVDVLRTSGATALEKRMTALVAALGLLLLAL</sequence>
<feature type="chain" id="PRO_5035908862" evidence="1">
    <location>
        <begin position="38"/>
        <end position="565"/>
    </location>
</feature>
<comment type="caution">
    <text evidence="2">The sequence shown here is derived from an EMBL/GenBank/DDBJ whole genome shotgun (WGS) entry which is preliminary data.</text>
</comment>
<dbReference type="EMBL" id="CAJHUC010000326">
    <property type="protein sequence ID" value="CAD7695263.1"/>
    <property type="molecule type" value="Genomic_DNA"/>
</dbReference>
<dbReference type="AlphaFoldDB" id="A0A8S1IKC7"/>
<name>A0A8S1IKC7_9CHLO</name>
<evidence type="ECO:0000313" key="3">
    <source>
        <dbReference type="Proteomes" id="UP000708148"/>
    </source>
</evidence>
<evidence type="ECO:0000256" key="1">
    <source>
        <dbReference type="SAM" id="SignalP"/>
    </source>
</evidence>
<proteinExistence type="predicted"/>
<keyword evidence="1" id="KW-0732">Signal</keyword>
<protein>
    <submittedName>
        <fullName evidence="2">Uncharacterized protein</fullName>
    </submittedName>
</protein>
<accession>A0A8S1IKC7</accession>
<organism evidence="2 3">
    <name type="scientific">Ostreobium quekettii</name>
    <dbReference type="NCBI Taxonomy" id="121088"/>
    <lineage>
        <taxon>Eukaryota</taxon>
        <taxon>Viridiplantae</taxon>
        <taxon>Chlorophyta</taxon>
        <taxon>core chlorophytes</taxon>
        <taxon>Ulvophyceae</taxon>
        <taxon>TCBD clade</taxon>
        <taxon>Bryopsidales</taxon>
        <taxon>Ostreobineae</taxon>
        <taxon>Ostreobiaceae</taxon>
        <taxon>Ostreobium</taxon>
    </lineage>
</organism>
<gene>
    <name evidence="2" type="ORF">OSTQU699_LOCUS623</name>
</gene>
<evidence type="ECO:0000313" key="2">
    <source>
        <dbReference type="EMBL" id="CAD7695263.1"/>
    </source>
</evidence>